<dbReference type="RefSeq" id="XP_041218414.1">
    <property type="nucleotide sequence ID" value="XM_041368432.1"/>
</dbReference>
<name>A0AAD4DRZ2_9AGAM</name>
<evidence type="ECO:0000313" key="2">
    <source>
        <dbReference type="Proteomes" id="UP001195769"/>
    </source>
</evidence>
<comment type="caution">
    <text evidence="1">The sequence shown here is derived from an EMBL/GenBank/DDBJ whole genome shotgun (WGS) entry which is preliminary data.</text>
</comment>
<gene>
    <name evidence="1" type="ORF">F5891DRAFT_1197109</name>
</gene>
<accession>A0AAD4DRZ2</accession>
<organism evidence="1 2">
    <name type="scientific">Suillus fuscotomentosus</name>
    <dbReference type="NCBI Taxonomy" id="1912939"/>
    <lineage>
        <taxon>Eukaryota</taxon>
        <taxon>Fungi</taxon>
        <taxon>Dikarya</taxon>
        <taxon>Basidiomycota</taxon>
        <taxon>Agaricomycotina</taxon>
        <taxon>Agaricomycetes</taxon>
        <taxon>Agaricomycetidae</taxon>
        <taxon>Boletales</taxon>
        <taxon>Suillineae</taxon>
        <taxon>Suillaceae</taxon>
        <taxon>Suillus</taxon>
    </lineage>
</organism>
<dbReference type="Proteomes" id="UP001195769">
    <property type="component" value="Unassembled WGS sequence"/>
</dbReference>
<dbReference type="GeneID" id="64662730"/>
<protein>
    <submittedName>
        <fullName evidence="1">Uncharacterized protein</fullName>
    </submittedName>
</protein>
<proteinExistence type="predicted"/>
<sequence>MSNASNMQNNNGLNNNENNRASLPQIARARNFQIPDRLLAVIWETMSIACTRANQALHSDTQLLDMVEPPVWTDEETVFLVLWIARERRILEMVLTQLEVLLGLRHSS</sequence>
<keyword evidence="2" id="KW-1185">Reference proteome</keyword>
<evidence type="ECO:0000313" key="1">
    <source>
        <dbReference type="EMBL" id="KAG1892838.1"/>
    </source>
</evidence>
<dbReference type="AlphaFoldDB" id="A0AAD4DRZ2"/>
<dbReference type="EMBL" id="JABBWK010000115">
    <property type="protein sequence ID" value="KAG1892838.1"/>
    <property type="molecule type" value="Genomic_DNA"/>
</dbReference>
<reference evidence="1" key="1">
    <citation type="journal article" date="2020" name="New Phytol.">
        <title>Comparative genomics reveals dynamic genome evolution in host specialist ectomycorrhizal fungi.</title>
        <authorList>
            <person name="Lofgren L.A."/>
            <person name="Nguyen N.H."/>
            <person name="Vilgalys R."/>
            <person name="Ruytinx J."/>
            <person name="Liao H.L."/>
            <person name="Branco S."/>
            <person name="Kuo A."/>
            <person name="LaButti K."/>
            <person name="Lipzen A."/>
            <person name="Andreopoulos W."/>
            <person name="Pangilinan J."/>
            <person name="Riley R."/>
            <person name="Hundley H."/>
            <person name="Na H."/>
            <person name="Barry K."/>
            <person name="Grigoriev I.V."/>
            <person name="Stajich J.E."/>
            <person name="Kennedy P.G."/>
        </authorList>
    </citation>
    <scope>NUCLEOTIDE SEQUENCE</scope>
    <source>
        <strain evidence="1">FC203</strain>
    </source>
</reference>